<dbReference type="GO" id="GO:0046872">
    <property type="term" value="F:metal ion binding"/>
    <property type="evidence" value="ECO:0007669"/>
    <property type="project" value="UniProtKB-KW"/>
</dbReference>
<comment type="caution">
    <text evidence="9">The sequence shown here is derived from an EMBL/GenBank/DDBJ whole genome shotgun (WGS) entry which is preliminary data.</text>
</comment>
<dbReference type="NCBIfam" id="TIGR01950">
    <property type="entry name" value="SoxR"/>
    <property type="match status" value="1"/>
</dbReference>
<dbReference type="GO" id="GO:0003677">
    <property type="term" value="F:DNA binding"/>
    <property type="evidence" value="ECO:0007669"/>
    <property type="project" value="UniProtKB-KW"/>
</dbReference>
<evidence type="ECO:0000256" key="5">
    <source>
        <dbReference type="ARBA" id="ARBA00023015"/>
    </source>
</evidence>
<dbReference type="PROSITE" id="PS50937">
    <property type="entry name" value="HTH_MERR_2"/>
    <property type="match status" value="1"/>
</dbReference>
<evidence type="ECO:0000256" key="2">
    <source>
        <dbReference type="ARBA" id="ARBA00022723"/>
    </source>
</evidence>
<dbReference type="InterPro" id="IPR000551">
    <property type="entry name" value="MerR-type_HTH_dom"/>
</dbReference>
<gene>
    <name evidence="9" type="primary">soxR</name>
    <name evidence="9" type="ORF">E4L96_03735</name>
</gene>
<accession>A0A4Y9SQ50</accession>
<evidence type="ECO:0000256" key="3">
    <source>
        <dbReference type="ARBA" id="ARBA00023004"/>
    </source>
</evidence>
<keyword evidence="1" id="KW-0001">2Fe-2S</keyword>
<protein>
    <submittedName>
        <fullName evidence="9">Redox-sensitive transcriptional activator SoxR</fullName>
    </submittedName>
</protein>
<name>A0A4Y9SQ50_9BURK</name>
<dbReference type="RefSeq" id="WP_135205890.1">
    <property type="nucleotide sequence ID" value="NZ_SPVF01000056.1"/>
</dbReference>
<organism evidence="9 10">
    <name type="scientific">Zemynaea arenosa</name>
    <dbReference type="NCBI Taxonomy" id="2561931"/>
    <lineage>
        <taxon>Bacteria</taxon>
        <taxon>Pseudomonadati</taxon>
        <taxon>Pseudomonadota</taxon>
        <taxon>Betaproteobacteria</taxon>
        <taxon>Burkholderiales</taxon>
        <taxon>Oxalobacteraceae</taxon>
        <taxon>Telluria group</taxon>
        <taxon>Zemynaea</taxon>
    </lineage>
</organism>
<evidence type="ECO:0000256" key="4">
    <source>
        <dbReference type="ARBA" id="ARBA00023014"/>
    </source>
</evidence>
<dbReference type="Pfam" id="PF00376">
    <property type="entry name" value="MerR"/>
    <property type="match status" value="1"/>
</dbReference>
<dbReference type="GO" id="GO:0006979">
    <property type="term" value="P:response to oxidative stress"/>
    <property type="evidence" value="ECO:0007669"/>
    <property type="project" value="InterPro"/>
</dbReference>
<dbReference type="InterPro" id="IPR047057">
    <property type="entry name" value="MerR_fam"/>
</dbReference>
<dbReference type="InterPro" id="IPR010211">
    <property type="entry name" value="Redox-sen_tscrpt-act_SoxR"/>
</dbReference>
<sequence>MNKPEHLDTNDMLSVGEVAQRAGVAVSALHFYEQKGLIRAARSSGNQRRYPRGVLRRVALIKVAQRVGIPLAEVAQALALLPPDRRPNAEDWRKLSRAWRADLDARITRLQRMRDQLDGCIGCGCLSLTDCPLRNPEDALAAEGSGARLLER</sequence>
<dbReference type="OrthoDB" id="9802944at2"/>
<dbReference type="SUPFAM" id="SSF46955">
    <property type="entry name" value="Putative DNA-binding domain"/>
    <property type="match status" value="1"/>
</dbReference>
<reference evidence="9 10" key="1">
    <citation type="submission" date="2019-03" db="EMBL/GenBank/DDBJ databases">
        <title>Draft Genome Sequence of Massilia arenosa sp. nov., a Novel Massilia Species Isolated from a Sandy-loam Maize Soil.</title>
        <authorList>
            <person name="Raths R."/>
            <person name="Peta V."/>
            <person name="Bucking H."/>
        </authorList>
    </citation>
    <scope>NUCLEOTIDE SEQUENCE [LARGE SCALE GENOMIC DNA]</scope>
    <source>
        <strain evidence="9 10">MC02</strain>
    </source>
</reference>
<dbReference type="Proteomes" id="UP000298438">
    <property type="component" value="Unassembled WGS sequence"/>
</dbReference>
<keyword evidence="10" id="KW-1185">Reference proteome</keyword>
<dbReference type="SMART" id="SM00422">
    <property type="entry name" value="HTH_MERR"/>
    <property type="match status" value="1"/>
</dbReference>
<proteinExistence type="predicted"/>
<dbReference type="GO" id="GO:0003700">
    <property type="term" value="F:DNA-binding transcription factor activity"/>
    <property type="evidence" value="ECO:0007669"/>
    <property type="project" value="InterPro"/>
</dbReference>
<dbReference type="InterPro" id="IPR015358">
    <property type="entry name" value="Tscrpt_reg_MerR_DNA-bd"/>
</dbReference>
<feature type="domain" description="HTH merR-type" evidence="8">
    <location>
        <begin position="12"/>
        <end position="80"/>
    </location>
</feature>
<evidence type="ECO:0000259" key="8">
    <source>
        <dbReference type="PROSITE" id="PS50937"/>
    </source>
</evidence>
<evidence type="ECO:0000313" key="9">
    <source>
        <dbReference type="EMBL" id="TFW27364.1"/>
    </source>
</evidence>
<keyword evidence="3" id="KW-0408">Iron</keyword>
<evidence type="ECO:0000256" key="7">
    <source>
        <dbReference type="ARBA" id="ARBA00023163"/>
    </source>
</evidence>
<dbReference type="PANTHER" id="PTHR30204:SF0">
    <property type="entry name" value="REDOX-SENSITIVE TRANSCRIPTIONAL ACTIVATOR SOXR"/>
    <property type="match status" value="1"/>
</dbReference>
<dbReference type="Gene3D" id="1.10.1660.10">
    <property type="match status" value="1"/>
</dbReference>
<evidence type="ECO:0000256" key="6">
    <source>
        <dbReference type="ARBA" id="ARBA00023125"/>
    </source>
</evidence>
<dbReference type="GO" id="GO:0051537">
    <property type="term" value="F:2 iron, 2 sulfur cluster binding"/>
    <property type="evidence" value="ECO:0007669"/>
    <property type="project" value="UniProtKB-KW"/>
</dbReference>
<keyword evidence="5" id="KW-0805">Transcription regulation</keyword>
<dbReference type="EMBL" id="SPVF01000056">
    <property type="protein sequence ID" value="TFW27364.1"/>
    <property type="molecule type" value="Genomic_DNA"/>
</dbReference>
<keyword evidence="6" id="KW-0238">DNA-binding</keyword>
<keyword evidence="2" id="KW-0479">Metal-binding</keyword>
<dbReference type="Pfam" id="PF09278">
    <property type="entry name" value="MerR-DNA-bind"/>
    <property type="match status" value="1"/>
</dbReference>
<evidence type="ECO:0000313" key="10">
    <source>
        <dbReference type="Proteomes" id="UP000298438"/>
    </source>
</evidence>
<keyword evidence="4" id="KW-0411">Iron-sulfur</keyword>
<dbReference type="InterPro" id="IPR009061">
    <property type="entry name" value="DNA-bd_dom_put_sf"/>
</dbReference>
<dbReference type="PANTHER" id="PTHR30204">
    <property type="entry name" value="REDOX-CYCLING DRUG-SENSING TRANSCRIPTIONAL ACTIVATOR SOXR"/>
    <property type="match status" value="1"/>
</dbReference>
<dbReference type="CDD" id="cd01110">
    <property type="entry name" value="HTH_SoxR"/>
    <property type="match status" value="1"/>
</dbReference>
<keyword evidence="7" id="KW-0804">Transcription</keyword>
<dbReference type="PRINTS" id="PR00040">
    <property type="entry name" value="HTHMERR"/>
</dbReference>
<dbReference type="PROSITE" id="PS00552">
    <property type="entry name" value="HTH_MERR_1"/>
    <property type="match status" value="1"/>
</dbReference>
<evidence type="ECO:0000256" key="1">
    <source>
        <dbReference type="ARBA" id="ARBA00022714"/>
    </source>
</evidence>
<dbReference type="AlphaFoldDB" id="A0A4Y9SQ50"/>